<reference evidence="1 3" key="1">
    <citation type="submission" date="2024-01" db="EMBL/GenBank/DDBJ databases">
        <title>The genomes of 5 underutilized Papilionoideae crops provide insights into root nodulation and disease resistanc.</title>
        <authorList>
            <person name="Yuan L."/>
        </authorList>
    </citation>
    <scope>NUCLEOTIDE SEQUENCE [LARGE SCALE GENOMIC DNA]</scope>
    <source>
        <strain evidence="1">ZHUSHIDOU_FW_LH</strain>
        <tissue evidence="1">Leaf</tissue>
    </source>
</reference>
<organism evidence="1 3">
    <name type="scientific">Crotalaria pallida</name>
    <name type="common">Smooth rattlebox</name>
    <name type="synonym">Crotalaria striata</name>
    <dbReference type="NCBI Taxonomy" id="3830"/>
    <lineage>
        <taxon>Eukaryota</taxon>
        <taxon>Viridiplantae</taxon>
        <taxon>Streptophyta</taxon>
        <taxon>Embryophyta</taxon>
        <taxon>Tracheophyta</taxon>
        <taxon>Spermatophyta</taxon>
        <taxon>Magnoliopsida</taxon>
        <taxon>eudicotyledons</taxon>
        <taxon>Gunneridae</taxon>
        <taxon>Pentapetalae</taxon>
        <taxon>rosids</taxon>
        <taxon>fabids</taxon>
        <taxon>Fabales</taxon>
        <taxon>Fabaceae</taxon>
        <taxon>Papilionoideae</taxon>
        <taxon>50 kb inversion clade</taxon>
        <taxon>genistoids sensu lato</taxon>
        <taxon>core genistoids</taxon>
        <taxon>Crotalarieae</taxon>
        <taxon>Crotalaria</taxon>
    </lineage>
</organism>
<accession>A0AAN9DWU2</accession>
<name>A0AAN9DWU2_CROPI</name>
<dbReference type="EMBL" id="JAYWIO010000012">
    <property type="protein sequence ID" value="KAK7239880.1"/>
    <property type="molecule type" value="Genomic_DNA"/>
</dbReference>
<dbReference type="EMBL" id="JAYWIO010000011">
    <property type="protein sequence ID" value="KAK7239985.1"/>
    <property type="molecule type" value="Genomic_DNA"/>
</dbReference>
<protein>
    <submittedName>
        <fullName evidence="1">Uncharacterized protein</fullName>
    </submittedName>
</protein>
<dbReference type="Proteomes" id="UP001372338">
    <property type="component" value="Unassembled WGS sequence"/>
</dbReference>
<keyword evidence="3" id="KW-1185">Reference proteome</keyword>
<gene>
    <name evidence="2" type="ORF">RIF29_43196</name>
    <name evidence="1" type="ORF">RIF29_43248</name>
</gene>
<proteinExistence type="predicted"/>
<evidence type="ECO:0000313" key="3">
    <source>
        <dbReference type="Proteomes" id="UP001372338"/>
    </source>
</evidence>
<sequence length="77" mass="9419">MNLFSFFFYFIPVNLPSRIHYCTKSAIRNLRFLSFFTKMDMDRSFFYNLDITKITIYNIKLLRRFFLIEPLDLSLSL</sequence>
<evidence type="ECO:0000313" key="2">
    <source>
        <dbReference type="EMBL" id="KAK7239985.1"/>
    </source>
</evidence>
<evidence type="ECO:0000313" key="1">
    <source>
        <dbReference type="EMBL" id="KAK7239880.1"/>
    </source>
</evidence>
<dbReference type="AlphaFoldDB" id="A0AAN9DWU2"/>
<comment type="caution">
    <text evidence="1">The sequence shown here is derived from an EMBL/GenBank/DDBJ whole genome shotgun (WGS) entry which is preliminary data.</text>
</comment>